<organism evidence="1 2">
    <name type="scientific">Somion occarium</name>
    <dbReference type="NCBI Taxonomy" id="3059160"/>
    <lineage>
        <taxon>Eukaryota</taxon>
        <taxon>Fungi</taxon>
        <taxon>Dikarya</taxon>
        <taxon>Basidiomycota</taxon>
        <taxon>Agaricomycotina</taxon>
        <taxon>Agaricomycetes</taxon>
        <taxon>Polyporales</taxon>
        <taxon>Cerrenaceae</taxon>
        <taxon>Somion</taxon>
    </lineage>
</organism>
<evidence type="ECO:0000313" key="1">
    <source>
        <dbReference type="EMBL" id="CAL1704015.1"/>
    </source>
</evidence>
<keyword evidence="2" id="KW-1185">Reference proteome</keyword>
<gene>
    <name evidence="1" type="ORF">GFSPODELE1_LOCUS4811</name>
</gene>
<sequence>MIMALTLEDATLYLFIRGNPNPPDHHGLYWHRSGKGGKEYHARNIGFGWLKEIGITHGLPTSMGLIILLKLTPLPEYRLKEGLEKLVEEVEVRPYDPTFNCIVWICEVLGKLAEEGLIEFKEGCDTETLLEEVKRKSSEIRDGVMDGTLPSKVATSECCVVE</sequence>
<reference evidence="2" key="1">
    <citation type="submission" date="2024-04" db="EMBL/GenBank/DDBJ databases">
        <authorList>
            <person name="Shaw F."/>
            <person name="Minotto A."/>
        </authorList>
    </citation>
    <scope>NUCLEOTIDE SEQUENCE [LARGE SCALE GENOMIC DNA]</scope>
</reference>
<dbReference type="Proteomes" id="UP001497453">
    <property type="component" value="Chromosome 3"/>
</dbReference>
<protein>
    <submittedName>
        <fullName evidence="1">Uncharacterized protein</fullName>
    </submittedName>
</protein>
<evidence type="ECO:0000313" key="2">
    <source>
        <dbReference type="Proteomes" id="UP001497453"/>
    </source>
</evidence>
<name>A0ABP1D820_9APHY</name>
<accession>A0ABP1D820</accession>
<dbReference type="EMBL" id="OZ037946">
    <property type="protein sequence ID" value="CAL1704015.1"/>
    <property type="molecule type" value="Genomic_DNA"/>
</dbReference>
<proteinExistence type="predicted"/>